<feature type="transmembrane region" description="Helical" evidence="6">
    <location>
        <begin position="279"/>
        <end position="299"/>
    </location>
</feature>
<keyword evidence="4 6" id="KW-1133">Transmembrane helix</keyword>
<comment type="caution">
    <text evidence="8">The sequence shown here is derived from an EMBL/GenBank/DDBJ whole genome shotgun (WGS) entry which is preliminary data.</text>
</comment>
<dbReference type="PANTHER" id="PTHR23513">
    <property type="entry name" value="INTEGRAL MEMBRANE EFFLUX PROTEIN-RELATED"/>
    <property type="match status" value="1"/>
</dbReference>
<keyword evidence="3 6" id="KW-0812">Transmembrane</keyword>
<dbReference type="InterPro" id="IPR020846">
    <property type="entry name" value="MFS_dom"/>
</dbReference>
<accession>A0ABW5QNI2</accession>
<evidence type="ECO:0000313" key="8">
    <source>
        <dbReference type="EMBL" id="MFD2649056.1"/>
    </source>
</evidence>
<keyword evidence="2" id="KW-1003">Cell membrane</keyword>
<sequence length="409" mass="42217">MKRPLLALILAQALSLTGTRLSTVAIPWLVLTTTGDPVLTGLVGLAEMLPYVLAKALGGPWVDRLGARTISLWCDLVSLAAIGIIPVLEGFDLLSLPVLLPLVAVLGMLRGPSDVAKYSLVPEVARRAGLRLERVTGTMGAVERLASTVGAAAAGALIALIGAGPALIVNAVTLALSALVVAWGLPRAASAGAAALPYRQQLREGWNFLRHDPVLMGIVIMVMITNLFDQAHAAVMLPVWVQTHGHDAALLGLLLAIMSGASIAGSLLAGATGERLPRLLVYTAAYLIVGFPRFAVFAFEAPLALIATVLVIGGFASGFLNPILSAISFERTPAALVGRVMALIGAISWGLIPFGGLVGGALIAGLGLDAALLIAGGCYLVVTLMPLALPSFRQFDRPPLNAAGEIAKE</sequence>
<dbReference type="InterPro" id="IPR036259">
    <property type="entry name" value="MFS_trans_sf"/>
</dbReference>
<dbReference type="Proteomes" id="UP001597521">
    <property type="component" value="Unassembled WGS sequence"/>
</dbReference>
<comment type="subcellular location">
    <subcellularLocation>
        <location evidence="1">Cell membrane</location>
        <topology evidence="1">Multi-pass membrane protein</topology>
    </subcellularLocation>
</comment>
<dbReference type="PANTHER" id="PTHR23513:SF6">
    <property type="entry name" value="MAJOR FACILITATOR SUPERFAMILY ASSOCIATED DOMAIN-CONTAINING PROTEIN"/>
    <property type="match status" value="1"/>
</dbReference>
<dbReference type="InterPro" id="IPR011701">
    <property type="entry name" value="MFS"/>
</dbReference>
<evidence type="ECO:0000256" key="6">
    <source>
        <dbReference type="SAM" id="Phobius"/>
    </source>
</evidence>
<evidence type="ECO:0000259" key="7">
    <source>
        <dbReference type="PROSITE" id="PS50850"/>
    </source>
</evidence>
<proteinExistence type="predicted"/>
<feature type="transmembrane region" description="Helical" evidence="6">
    <location>
        <begin position="341"/>
        <end position="364"/>
    </location>
</feature>
<evidence type="ECO:0000256" key="5">
    <source>
        <dbReference type="ARBA" id="ARBA00023136"/>
    </source>
</evidence>
<dbReference type="Gene3D" id="1.20.1250.20">
    <property type="entry name" value="MFS general substrate transporter like domains"/>
    <property type="match status" value="1"/>
</dbReference>
<keyword evidence="5 6" id="KW-0472">Membrane</keyword>
<feature type="transmembrane region" description="Helical" evidence="6">
    <location>
        <begin position="174"/>
        <end position="196"/>
    </location>
</feature>
<dbReference type="CDD" id="cd06173">
    <property type="entry name" value="MFS_MefA_like"/>
    <property type="match status" value="1"/>
</dbReference>
<organism evidence="8 9">
    <name type="scientific">Devosia albogilva</name>
    <dbReference type="NCBI Taxonomy" id="429726"/>
    <lineage>
        <taxon>Bacteria</taxon>
        <taxon>Pseudomonadati</taxon>
        <taxon>Pseudomonadota</taxon>
        <taxon>Alphaproteobacteria</taxon>
        <taxon>Hyphomicrobiales</taxon>
        <taxon>Devosiaceae</taxon>
        <taxon>Devosia</taxon>
    </lineage>
</organism>
<feature type="transmembrane region" description="Helical" evidence="6">
    <location>
        <begin position="208"/>
        <end position="228"/>
    </location>
</feature>
<feature type="transmembrane region" description="Helical" evidence="6">
    <location>
        <begin position="305"/>
        <end position="329"/>
    </location>
</feature>
<dbReference type="Pfam" id="PF07690">
    <property type="entry name" value="MFS_1"/>
    <property type="match status" value="1"/>
</dbReference>
<dbReference type="SUPFAM" id="SSF103473">
    <property type="entry name" value="MFS general substrate transporter"/>
    <property type="match status" value="1"/>
</dbReference>
<dbReference type="EMBL" id="JBHUNP010000001">
    <property type="protein sequence ID" value="MFD2649056.1"/>
    <property type="molecule type" value="Genomic_DNA"/>
</dbReference>
<name>A0ABW5QNI2_9HYPH</name>
<reference evidence="9" key="1">
    <citation type="journal article" date="2019" name="Int. J. Syst. Evol. Microbiol.">
        <title>The Global Catalogue of Microorganisms (GCM) 10K type strain sequencing project: providing services to taxonomists for standard genome sequencing and annotation.</title>
        <authorList>
            <consortium name="The Broad Institute Genomics Platform"/>
            <consortium name="The Broad Institute Genome Sequencing Center for Infectious Disease"/>
            <person name="Wu L."/>
            <person name="Ma J."/>
        </authorList>
    </citation>
    <scope>NUCLEOTIDE SEQUENCE [LARGE SCALE GENOMIC DNA]</scope>
    <source>
        <strain evidence="9">CCM 7427</strain>
    </source>
</reference>
<evidence type="ECO:0000256" key="3">
    <source>
        <dbReference type="ARBA" id="ARBA00022692"/>
    </source>
</evidence>
<evidence type="ECO:0000313" key="9">
    <source>
        <dbReference type="Proteomes" id="UP001597521"/>
    </source>
</evidence>
<keyword evidence="9" id="KW-1185">Reference proteome</keyword>
<feature type="domain" description="Major facilitator superfamily (MFS) profile" evidence="7">
    <location>
        <begin position="4"/>
        <end position="394"/>
    </location>
</feature>
<feature type="transmembrane region" description="Helical" evidence="6">
    <location>
        <begin position="370"/>
        <end position="389"/>
    </location>
</feature>
<protein>
    <submittedName>
        <fullName evidence="8">MFS transporter</fullName>
    </submittedName>
</protein>
<evidence type="ECO:0000256" key="2">
    <source>
        <dbReference type="ARBA" id="ARBA00022475"/>
    </source>
</evidence>
<evidence type="ECO:0000256" key="1">
    <source>
        <dbReference type="ARBA" id="ARBA00004651"/>
    </source>
</evidence>
<dbReference type="PROSITE" id="PS50850">
    <property type="entry name" value="MFS"/>
    <property type="match status" value="1"/>
</dbReference>
<evidence type="ECO:0000256" key="4">
    <source>
        <dbReference type="ARBA" id="ARBA00022989"/>
    </source>
</evidence>
<gene>
    <name evidence="8" type="ORF">ACFSX5_14805</name>
</gene>
<feature type="transmembrane region" description="Helical" evidence="6">
    <location>
        <begin position="248"/>
        <end position="272"/>
    </location>
</feature>
<dbReference type="RefSeq" id="WP_386834466.1">
    <property type="nucleotide sequence ID" value="NZ_JBHUNP010000001.1"/>
</dbReference>